<evidence type="ECO:0000256" key="1">
    <source>
        <dbReference type="PROSITE-ProRule" id="PRU00047"/>
    </source>
</evidence>
<feature type="domain" description="CCHC-type" evidence="3">
    <location>
        <begin position="176"/>
        <end position="191"/>
    </location>
</feature>
<dbReference type="EMBL" id="VAHF01000012">
    <property type="protein sequence ID" value="TXG48866.1"/>
    <property type="molecule type" value="Genomic_DNA"/>
</dbReference>
<keyword evidence="1" id="KW-0479">Metal-binding</keyword>
<accession>A0A5C7GXS2</accession>
<dbReference type="InterPro" id="IPR001878">
    <property type="entry name" value="Znf_CCHC"/>
</dbReference>
<feature type="compositionally biased region" description="Polar residues" evidence="2">
    <location>
        <begin position="196"/>
        <end position="206"/>
    </location>
</feature>
<keyword evidence="1" id="KW-0862">Zinc</keyword>
<dbReference type="Pfam" id="PF14111">
    <property type="entry name" value="DUF4283"/>
    <property type="match status" value="1"/>
</dbReference>
<evidence type="ECO:0000256" key="2">
    <source>
        <dbReference type="SAM" id="MobiDB-lite"/>
    </source>
</evidence>
<sequence>MNADELALLCSALSVKEKERPVRTLDSNLIDIGARKLSLTLVGKVLATKLVNRTAFIDVMTSVWRVSEGVDIEWAEGNIFVLNFKNLEDRKRILSGGPWNTVIVFEKPTGEGDILNMSFSKVEFWIQIHNLPLICMTEDIVIDAKEPLIRCLRVDLLGTGKITTMLLRYERLLDFCFKCGRLGHSIRDCKEDGDTSKVTSEANGMHSSAEGGSFGDRWRQKCQNPIQRKTEGCIDPSNHCLGTDKSINEIKDLVGPGVKSFGGSMSNDEERQKALDKKNENKCKSDSCAIGIPTGLDHSREMKISVHLSIPVGLAHDELSSELLTAPKPMKLVGENVCNIGSSQVSGIDSGSSNKIHKPVKWKRIARERKITECVMERGGVLIRDDVASLRKRDGGVLEEEGNYDQKKKKENMLQVGTASTKEELVATVSPTNSVAMGNGNLPNEIRRKDKGISGMEELKV</sequence>
<evidence type="ECO:0000259" key="3">
    <source>
        <dbReference type="PROSITE" id="PS50158"/>
    </source>
</evidence>
<dbReference type="PANTHER" id="PTHR31286">
    <property type="entry name" value="GLYCINE-RICH CELL WALL STRUCTURAL PROTEIN 1.8-LIKE"/>
    <property type="match status" value="1"/>
</dbReference>
<keyword evidence="1" id="KW-0863">Zinc-finger</keyword>
<dbReference type="PANTHER" id="PTHR31286:SF167">
    <property type="entry name" value="OS09G0268800 PROTEIN"/>
    <property type="match status" value="1"/>
</dbReference>
<dbReference type="Pfam" id="PF14392">
    <property type="entry name" value="zf-CCHC_4"/>
    <property type="match status" value="1"/>
</dbReference>
<dbReference type="PROSITE" id="PS50158">
    <property type="entry name" value="ZF_CCHC"/>
    <property type="match status" value="1"/>
</dbReference>
<feature type="region of interest" description="Disordered" evidence="2">
    <location>
        <begin position="431"/>
        <end position="461"/>
    </location>
</feature>
<name>A0A5C7GXS2_9ROSI</name>
<dbReference type="AlphaFoldDB" id="A0A5C7GXS2"/>
<evidence type="ECO:0000313" key="5">
    <source>
        <dbReference type="Proteomes" id="UP000323000"/>
    </source>
</evidence>
<gene>
    <name evidence="4" type="ORF">EZV62_024741</name>
</gene>
<feature type="compositionally biased region" description="Basic and acidic residues" evidence="2">
    <location>
        <begin position="445"/>
        <end position="461"/>
    </location>
</feature>
<reference evidence="5" key="1">
    <citation type="journal article" date="2019" name="Gigascience">
        <title>De novo genome assembly of the endangered Acer yangbiense, a plant species with extremely small populations endemic to Yunnan Province, China.</title>
        <authorList>
            <person name="Yang J."/>
            <person name="Wariss H.M."/>
            <person name="Tao L."/>
            <person name="Zhang R."/>
            <person name="Yun Q."/>
            <person name="Hollingsworth P."/>
            <person name="Dao Z."/>
            <person name="Luo G."/>
            <person name="Guo H."/>
            <person name="Ma Y."/>
            <person name="Sun W."/>
        </authorList>
    </citation>
    <scope>NUCLEOTIDE SEQUENCE [LARGE SCALE GENOMIC DNA]</scope>
    <source>
        <strain evidence="5">cv. Malutang</strain>
    </source>
</reference>
<dbReference type="GO" id="GO:0003676">
    <property type="term" value="F:nucleic acid binding"/>
    <property type="evidence" value="ECO:0007669"/>
    <property type="project" value="InterPro"/>
</dbReference>
<dbReference type="GO" id="GO:0008270">
    <property type="term" value="F:zinc ion binding"/>
    <property type="evidence" value="ECO:0007669"/>
    <property type="project" value="UniProtKB-KW"/>
</dbReference>
<protein>
    <recommendedName>
        <fullName evidence="3">CCHC-type domain-containing protein</fullName>
    </recommendedName>
</protein>
<dbReference type="InterPro" id="IPR040256">
    <property type="entry name" value="At4g02000-like"/>
</dbReference>
<dbReference type="SMART" id="SM00343">
    <property type="entry name" value="ZnF_C2HC"/>
    <property type="match status" value="1"/>
</dbReference>
<dbReference type="Proteomes" id="UP000323000">
    <property type="component" value="Chromosome 12"/>
</dbReference>
<evidence type="ECO:0000313" key="4">
    <source>
        <dbReference type="EMBL" id="TXG48866.1"/>
    </source>
</evidence>
<keyword evidence="5" id="KW-1185">Reference proteome</keyword>
<feature type="region of interest" description="Disordered" evidence="2">
    <location>
        <begin position="193"/>
        <end position="212"/>
    </location>
</feature>
<proteinExistence type="predicted"/>
<dbReference type="OrthoDB" id="427960at2759"/>
<dbReference type="InterPro" id="IPR025836">
    <property type="entry name" value="Zn_knuckle_CX2CX4HX4C"/>
</dbReference>
<comment type="caution">
    <text evidence="4">The sequence shown here is derived from an EMBL/GenBank/DDBJ whole genome shotgun (WGS) entry which is preliminary data.</text>
</comment>
<organism evidence="4 5">
    <name type="scientific">Acer yangbiense</name>
    <dbReference type="NCBI Taxonomy" id="1000413"/>
    <lineage>
        <taxon>Eukaryota</taxon>
        <taxon>Viridiplantae</taxon>
        <taxon>Streptophyta</taxon>
        <taxon>Embryophyta</taxon>
        <taxon>Tracheophyta</taxon>
        <taxon>Spermatophyta</taxon>
        <taxon>Magnoliopsida</taxon>
        <taxon>eudicotyledons</taxon>
        <taxon>Gunneridae</taxon>
        <taxon>Pentapetalae</taxon>
        <taxon>rosids</taxon>
        <taxon>malvids</taxon>
        <taxon>Sapindales</taxon>
        <taxon>Sapindaceae</taxon>
        <taxon>Hippocastanoideae</taxon>
        <taxon>Acereae</taxon>
        <taxon>Acer</taxon>
    </lineage>
</organism>
<dbReference type="InterPro" id="IPR025558">
    <property type="entry name" value="DUF4283"/>
</dbReference>